<keyword evidence="4" id="KW-1185">Reference proteome</keyword>
<evidence type="ECO:0000256" key="1">
    <source>
        <dbReference type="ARBA" id="ARBA00022679"/>
    </source>
</evidence>
<evidence type="ECO:0000313" key="4">
    <source>
        <dbReference type="Proteomes" id="UP001285908"/>
    </source>
</evidence>
<dbReference type="EMBL" id="JAULSX010000002">
    <property type="protein sequence ID" value="KAK3498077.1"/>
    <property type="molecule type" value="Genomic_DNA"/>
</dbReference>
<name>A0AAJ0IE73_9PEZI</name>
<reference evidence="3 4" key="1">
    <citation type="journal article" date="2023" name="Mol. Phylogenet. Evol.">
        <title>Genome-scale phylogeny and comparative genomics of the fungal order Sordariales.</title>
        <authorList>
            <person name="Hensen N."/>
            <person name="Bonometti L."/>
            <person name="Westerberg I."/>
            <person name="Brannstrom I.O."/>
            <person name="Guillou S."/>
            <person name="Cros-Aarteil S."/>
            <person name="Calhoun S."/>
            <person name="Haridas S."/>
            <person name="Kuo A."/>
            <person name="Mondo S."/>
            <person name="Pangilinan J."/>
            <person name="Riley R."/>
            <person name="LaButti K."/>
            <person name="Andreopoulos B."/>
            <person name="Lipzen A."/>
            <person name="Chen C."/>
            <person name="Yan M."/>
            <person name="Daum C."/>
            <person name="Ng V."/>
            <person name="Clum A."/>
            <person name="Steindorff A."/>
            <person name="Ohm R.A."/>
            <person name="Martin F."/>
            <person name="Silar P."/>
            <person name="Natvig D.O."/>
            <person name="Lalanne C."/>
            <person name="Gautier V."/>
            <person name="Ament-Velasquez S.L."/>
            <person name="Kruys A."/>
            <person name="Hutchinson M.I."/>
            <person name="Powell A.J."/>
            <person name="Barry K."/>
            <person name="Miller A.N."/>
            <person name="Grigoriev I.V."/>
            <person name="Debuchy R."/>
            <person name="Gladieux P."/>
            <person name="Hiltunen Thoren M."/>
            <person name="Johannesson H."/>
        </authorList>
    </citation>
    <scope>NUCLEOTIDE SEQUENCE [LARGE SCALE GENOMIC DNA]</scope>
    <source>
        <strain evidence="3 4">FGSC 10403</strain>
    </source>
</reference>
<feature type="domain" description="Erythromycin biosynthesis protein CIII-like C-terminal" evidence="2">
    <location>
        <begin position="364"/>
        <end position="479"/>
    </location>
</feature>
<evidence type="ECO:0000259" key="2">
    <source>
        <dbReference type="Pfam" id="PF06722"/>
    </source>
</evidence>
<dbReference type="InterPro" id="IPR010610">
    <property type="entry name" value="EryCIII-like_C"/>
</dbReference>
<sequence>MGSHQKVNHGDKPILLFTSIPATGHITPTLRIASALHARGWPVFYLGPTAHKATISATGVQFLPFLDDADFNDLTYFAPKGEGAITEKDAVVQGTTSEPTWRDRVFSDFREFFISPIPARHRSLCAALTHIHQLFPPSSARVVVVAEATSNFLLPLFHGAPLPPSIPKPIGSIALSVMIPALRSAHIPPLVSEPIEFDTTPAYRERVAKIWRDWEMETRGLKELLVEKVEQAGGKDFAKAMETREREKGRESWALLSGECFVGYDHVCQIGVESWFYKTEEGWPANWRFVGAVPKSVRVLEEAKQALVDEVKLAREKEGKKVVVVAQGTVEIDPRHLILPTIQALGGREEDTLVVAILGHRGRTLPKDVVVPANAKVVDYLAYDAILPHADVFVSNAGYGAVMHGIGHGVPMVVAGEEQDKKENVVRVQWRGHGIKLNKSWRDDKEYVKELAEAVGKIMDEEEGREVRKRAMELKEEADSIDCIMTVEECLSPYL</sequence>
<dbReference type="Pfam" id="PF06722">
    <property type="entry name" value="EryCIII-like_C"/>
    <property type="match status" value="1"/>
</dbReference>
<dbReference type="AlphaFoldDB" id="A0AAJ0IE73"/>
<dbReference type="GO" id="GO:0008194">
    <property type="term" value="F:UDP-glycosyltransferase activity"/>
    <property type="evidence" value="ECO:0007669"/>
    <property type="project" value="InterPro"/>
</dbReference>
<dbReference type="CDD" id="cd03784">
    <property type="entry name" value="GT1_Gtf-like"/>
    <property type="match status" value="1"/>
</dbReference>
<dbReference type="PANTHER" id="PTHR21015">
    <property type="entry name" value="UDP-N-ACETYLGLUCOSAMINE--N-ACETYLMURAMYL-(PENTAPEPTIDE) PYROPHOSPHORYL-UNDECAPRENOL N-ACETYLGLUCOSAMINE TRANSFERASE 1"/>
    <property type="match status" value="1"/>
</dbReference>
<dbReference type="GeneID" id="87869312"/>
<accession>A0AAJ0IE73</accession>
<keyword evidence="1" id="KW-0808">Transferase</keyword>
<comment type="caution">
    <text evidence="3">The sequence shown here is derived from an EMBL/GenBank/DDBJ whole genome shotgun (WGS) entry which is preliminary data.</text>
</comment>
<proteinExistence type="predicted"/>
<dbReference type="RefSeq" id="XP_062696341.1">
    <property type="nucleotide sequence ID" value="XM_062831690.1"/>
</dbReference>
<dbReference type="Proteomes" id="UP001285908">
    <property type="component" value="Unassembled WGS sequence"/>
</dbReference>
<protein>
    <submittedName>
        <fullName evidence="3">UDP-Glycosyltransferase/glycogen phosphorylase</fullName>
    </submittedName>
</protein>
<dbReference type="GO" id="GO:0016758">
    <property type="term" value="F:hexosyltransferase activity"/>
    <property type="evidence" value="ECO:0007669"/>
    <property type="project" value="UniProtKB-ARBA"/>
</dbReference>
<organism evidence="3 4">
    <name type="scientific">Neurospora hispaniola</name>
    <dbReference type="NCBI Taxonomy" id="588809"/>
    <lineage>
        <taxon>Eukaryota</taxon>
        <taxon>Fungi</taxon>
        <taxon>Dikarya</taxon>
        <taxon>Ascomycota</taxon>
        <taxon>Pezizomycotina</taxon>
        <taxon>Sordariomycetes</taxon>
        <taxon>Sordariomycetidae</taxon>
        <taxon>Sordariales</taxon>
        <taxon>Sordariaceae</taxon>
        <taxon>Neurospora</taxon>
    </lineage>
</organism>
<dbReference type="Gene3D" id="3.40.50.2000">
    <property type="entry name" value="Glycogen Phosphorylase B"/>
    <property type="match status" value="3"/>
</dbReference>
<dbReference type="FunFam" id="3.40.50.2000:FF:000520">
    <property type="entry name" value="Glycosyltransferase family 1 protein"/>
    <property type="match status" value="1"/>
</dbReference>
<dbReference type="InterPro" id="IPR002213">
    <property type="entry name" value="UDP_glucos_trans"/>
</dbReference>
<gene>
    <name evidence="3" type="ORF">B0T23DRAFT_100884</name>
</gene>
<evidence type="ECO:0000313" key="3">
    <source>
        <dbReference type="EMBL" id="KAK3498077.1"/>
    </source>
</evidence>
<dbReference type="PANTHER" id="PTHR21015:SF22">
    <property type="entry name" value="GLYCOSYLTRANSFERASE"/>
    <property type="match status" value="1"/>
</dbReference>
<dbReference type="SUPFAM" id="SSF53756">
    <property type="entry name" value="UDP-Glycosyltransferase/glycogen phosphorylase"/>
    <property type="match status" value="1"/>
</dbReference>